<dbReference type="NCBIfam" id="TIGR01241">
    <property type="entry name" value="FtsH_fam"/>
    <property type="match status" value="1"/>
</dbReference>
<evidence type="ECO:0000256" key="1">
    <source>
        <dbReference type="ARBA" id="ARBA00004370"/>
    </source>
</evidence>
<evidence type="ECO:0000256" key="12">
    <source>
        <dbReference type="ARBA" id="ARBA00023136"/>
    </source>
</evidence>
<feature type="binding site" evidence="14">
    <location>
        <position position="428"/>
    </location>
    <ligand>
        <name>Zn(2+)</name>
        <dbReference type="ChEBI" id="CHEBI:29105"/>
        <note>catalytic</note>
    </ligand>
</feature>
<gene>
    <name evidence="19" type="primary">ftsH_1</name>
    <name evidence="14 18" type="synonym">ftsH</name>
    <name evidence="18" type="ORF">J5A53_13660</name>
    <name evidence="19" type="ORF">NCTC12967_00410</name>
</gene>
<dbReference type="PANTHER" id="PTHR23076:SF97">
    <property type="entry name" value="ATP-DEPENDENT ZINC METALLOPROTEASE YME1L1"/>
    <property type="match status" value="1"/>
</dbReference>
<feature type="transmembrane region" description="Helical" evidence="14">
    <location>
        <begin position="112"/>
        <end position="133"/>
    </location>
</feature>
<dbReference type="InterPro" id="IPR000642">
    <property type="entry name" value="Peptidase_M41"/>
</dbReference>
<dbReference type="GO" id="GO:0005886">
    <property type="term" value="C:plasma membrane"/>
    <property type="evidence" value="ECO:0007669"/>
    <property type="project" value="UniProtKB-SubCell"/>
</dbReference>
<name>A0A3N4D298_9ACTN</name>
<comment type="subunit">
    <text evidence="14">Homohexamer.</text>
</comment>
<feature type="domain" description="AAA+ ATPase" evidence="17">
    <location>
        <begin position="194"/>
        <end position="333"/>
    </location>
</feature>
<dbReference type="SUPFAM" id="SSF52540">
    <property type="entry name" value="P-loop containing nucleoside triphosphate hydrolases"/>
    <property type="match status" value="1"/>
</dbReference>
<dbReference type="EC" id="3.4.24.-" evidence="14"/>
<dbReference type="PANTHER" id="PTHR23076">
    <property type="entry name" value="METALLOPROTEASE M41 FTSH"/>
    <property type="match status" value="1"/>
</dbReference>
<dbReference type="Gene3D" id="1.20.58.760">
    <property type="entry name" value="Peptidase M41"/>
    <property type="match status" value="1"/>
</dbReference>
<keyword evidence="12 14" id="KW-0472">Membrane</keyword>
<dbReference type="CDD" id="cd19501">
    <property type="entry name" value="RecA-like_FtsH"/>
    <property type="match status" value="1"/>
</dbReference>
<dbReference type="OrthoDB" id="9809379at2"/>
<keyword evidence="5 14" id="KW-0479">Metal-binding</keyword>
<evidence type="ECO:0000256" key="7">
    <source>
        <dbReference type="ARBA" id="ARBA00022801"/>
    </source>
</evidence>
<comment type="similarity">
    <text evidence="15">Belongs to the AAA ATPase family.</text>
</comment>
<evidence type="ECO:0000256" key="3">
    <source>
        <dbReference type="ARBA" id="ARBA00022670"/>
    </source>
</evidence>
<evidence type="ECO:0000256" key="10">
    <source>
        <dbReference type="ARBA" id="ARBA00022989"/>
    </source>
</evidence>
<evidence type="ECO:0000313" key="19">
    <source>
        <dbReference type="EMBL" id="VEH69146.1"/>
    </source>
</evidence>
<keyword evidence="10 14" id="KW-1133">Transmembrane helix</keyword>
<dbReference type="GO" id="GO:0008270">
    <property type="term" value="F:zinc ion binding"/>
    <property type="evidence" value="ECO:0007669"/>
    <property type="project" value="UniProtKB-UniRule"/>
</dbReference>
<dbReference type="GO" id="GO:0004222">
    <property type="term" value="F:metalloendopeptidase activity"/>
    <property type="evidence" value="ECO:0007669"/>
    <property type="project" value="InterPro"/>
</dbReference>
<feature type="region of interest" description="Disordered" evidence="16">
    <location>
        <begin position="614"/>
        <end position="668"/>
    </location>
</feature>
<feature type="binding site" evidence="14">
    <location>
        <begin position="202"/>
        <end position="209"/>
    </location>
    <ligand>
        <name>ATP</name>
        <dbReference type="ChEBI" id="CHEBI:30616"/>
    </ligand>
</feature>
<dbReference type="EMBL" id="LR134406">
    <property type="protein sequence ID" value="VEH69146.1"/>
    <property type="molecule type" value="Genomic_DNA"/>
</dbReference>
<dbReference type="AlphaFoldDB" id="A0A3N4D298"/>
<dbReference type="InterPro" id="IPR003593">
    <property type="entry name" value="AAA+_ATPase"/>
</dbReference>
<dbReference type="InterPro" id="IPR037219">
    <property type="entry name" value="Peptidase_M41-like"/>
</dbReference>
<evidence type="ECO:0000256" key="15">
    <source>
        <dbReference type="RuleBase" id="RU003651"/>
    </source>
</evidence>
<reference evidence="19 20" key="1">
    <citation type="submission" date="2018-12" db="EMBL/GenBank/DDBJ databases">
        <authorList>
            <consortium name="Pathogen Informatics"/>
        </authorList>
    </citation>
    <scope>NUCLEOTIDE SEQUENCE [LARGE SCALE GENOMIC DNA]</scope>
    <source>
        <strain evidence="19 20">NCTC12967</strain>
    </source>
</reference>
<dbReference type="PROSITE" id="PS00674">
    <property type="entry name" value="AAA"/>
    <property type="match status" value="1"/>
</dbReference>
<comment type="function">
    <text evidence="14">Acts as a processive, ATP-dependent zinc metallopeptidase for both cytoplasmic and membrane proteins. Plays a role in the quality control of integral membrane proteins.</text>
</comment>
<keyword evidence="6 14" id="KW-0547">Nucleotide-binding</keyword>
<dbReference type="Pfam" id="PF17862">
    <property type="entry name" value="AAA_lid_3"/>
    <property type="match status" value="1"/>
</dbReference>
<evidence type="ECO:0000256" key="13">
    <source>
        <dbReference type="ARBA" id="ARBA00061570"/>
    </source>
</evidence>
<accession>A0A3N4D298</accession>
<dbReference type="Pfam" id="PF00004">
    <property type="entry name" value="AAA"/>
    <property type="match status" value="1"/>
</dbReference>
<evidence type="ECO:0000256" key="16">
    <source>
        <dbReference type="SAM" id="MobiDB-lite"/>
    </source>
</evidence>
<organism evidence="19 20">
    <name type="scientific">Arachnia propionica</name>
    <dbReference type="NCBI Taxonomy" id="1750"/>
    <lineage>
        <taxon>Bacteria</taxon>
        <taxon>Bacillati</taxon>
        <taxon>Actinomycetota</taxon>
        <taxon>Actinomycetes</taxon>
        <taxon>Propionibacteriales</taxon>
        <taxon>Propionibacteriaceae</taxon>
        <taxon>Arachnia</taxon>
    </lineage>
</organism>
<dbReference type="Gene3D" id="1.10.8.60">
    <property type="match status" value="1"/>
</dbReference>
<evidence type="ECO:0000256" key="2">
    <source>
        <dbReference type="ARBA" id="ARBA00010044"/>
    </source>
</evidence>
<keyword evidence="8 14" id="KW-0862">Zinc</keyword>
<dbReference type="SUPFAM" id="SSF140990">
    <property type="entry name" value="FtsH protease domain-like"/>
    <property type="match status" value="1"/>
</dbReference>
<dbReference type="SMART" id="SM00382">
    <property type="entry name" value="AAA"/>
    <property type="match status" value="1"/>
</dbReference>
<dbReference type="GO" id="GO:0005524">
    <property type="term" value="F:ATP binding"/>
    <property type="evidence" value="ECO:0007669"/>
    <property type="project" value="UniProtKB-UniRule"/>
</dbReference>
<evidence type="ECO:0000256" key="5">
    <source>
        <dbReference type="ARBA" id="ARBA00022723"/>
    </source>
</evidence>
<feature type="transmembrane region" description="Helical" evidence="14">
    <location>
        <begin position="6"/>
        <end position="31"/>
    </location>
</feature>
<dbReference type="HAMAP" id="MF_01458">
    <property type="entry name" value="FtsH"/>
    <property type="match status" value="1"/>
</dbReference>
<keyword evidence="11 14" id="KW-0482">Metalloprotease</keyword>
<keyword evidence="14" id="KW-1003">Cell membrane</keyword>
<dbReference type="GO" id="GO:0016887">
    <property type="term" value="F:ATP hydrolysis activity"/>
    <property type="evidence" value="ECO:0007669"/>
    <property type="project" value="UniProtKB-UniRule"/>
</dbReference>
<dbReference type="InterPro" id="IPR005936">
    <property type="entry name" value="FtsH"/>
</dbReference>
<evidence type="ECO:0000256" key="14">
    <source>
        <dbReference type="HAMAP-Rule" id="MF_01458"/>
    </source>
</evidence>
<dbReference type="Proteomes" id="UP000677180">
    <property type="component" value="Chromosome"/>
</dbReference>
<dbReference type="InterPro" id="IPR041569">
    <property type="entry name" value="AAA_lid_3"/>
</dbReference>
<keyword evidence="9 14" id="KW-0067">ATP-binding</keyword>
<feature type="active site" evidence="14">
    <location>
        <position position="425"/>
    </location>
</feature>
<keyword evidence="7 14" id="KW-0378">Hydrolase</keyword>
<feature type="binding site" evidence="14">
    <location>
        <position position="500"/>
    </location>
    <ligand>
        <name>Zn(2+)</name>
        <dbReference type="ChEBI" id="CHEBI:29105"/>
        <note>catalytic</note>
    </ligand>
</feature>
<evidence type="ECO:0000256" key="6">
    <source>
        <dbReference type="ARBA" id="ARBA00022741"/>
    </source>
</evidence>
<evidence type="ECO:0000256" key="11">
    <source>
        <dbReference type="ARBA" id="ARBA00023049"/>
    </source>
</evidence>
<dbReference type="EMBL" id="CP072385">
    <property type="protein sequence ID" value="QUC10790.1"/>
    <property type="molecule type" value="Genomic_DNA"/>
</dbReference>
<evidence type="ECO:0000256" key="8">
    <source>
        <dbReference type="ARBA" id="ARBA00022833"/>
    </source>
</evidence>
<feature type="compositionally biased region" description="Pro residues" evidence="16">
    <location>
        <begin position="652"/>
        <end position="668"/>
    </location>
</feature>
<dbReference type="GO" id="GO:0006508">
    <property type="term" value="P:proteolysis"/>
    <property type="evidence" value="ECO:0007669"/>
    <property type="project" value="UniProtKB-KW"/>
</dbReference>
<dbReference type="Gene3D" id="3.40.50.300">
    <property type="entry name" value="P-loop containing nucleotide triphosphate hydrolases"/>
    <property type="match status" value="1"/>
</dbReference>
<dbReference type="FunFam" id="1.10.8.60:FF:000001">
    <property type="entry name" value="ATP-dependent zinc metalloprotease FtsH"/>
    <property type="match status" value="1"/>
</dbReference>
<keyword evidence="3 14" id="KW-0645">Protease</keyword>
<comment type="cofactor">
    <cofactor evidence="14">
        <name>Zn(2+)</name>
        <dbReference type="ChEBI" id="CHEBI:29105"/>
    </cofactor>
    <text evidence="14">Binds 1 zinc ion per subunit.</text>
</comment>
<sequence>MKNPMSWVTWVVIIILLGTLVMQLISGLVGFREVPMNQIMSVLQSGEKLKEVVVIDGDQVIQITTEAGQRIQSNWVGRQVDGFVEILQQRSAAGTLDQWVTRHPTPNLLTSLIYTGLPFLLLAIGFFVVMRMVSGGGSGSPLSFGKSKAKLASKDMPKTTFADVAGVDEAVEELQEIKEFLAEPAKFQKLGAKIPKGVLLYGPPGTGKTLLARAVAGEAGVPFFSISGSDFVEMFVGVGASRVRDLFEQAKEAAPAIVFIDEIDAVGRHRGAGMGGGHDEREQTLNQLLVEMDGFDVRGGVILIAATNRPDVLDPALLRPGRFDRQISVEAPDLIGRSHILQVHAVGKPLAKDIDLDSVARRTPGFSGADLANVLNEAALLAARLNLNEIGQAQLDEAIDRVIAGPQKRTRLMNDRERLITAYHEGGHALVAAAMPGNDPVQKVTILPRGRALGYTMVMPDDDKYSHTRGELLDQMAYMMGGRAAEEMIFHDPTTGAQNDIEKATKVARAMVTQYGMSERVGAVQLGGGDSEPFMGMRGAQPSKDFSEASAAIIDEEVAKLINAAHQEAYDVLVENREVLDELVRQLFAKETLNKAEVAEVFKNLKRRDKRPAWTGSELRVPSTIPPVEVPVSPGPSSQETPPRQITHRPLPDGPPDRWAPPAPEDRR</sequence>
<comment type="similarity">
    <text evidence="2 14">In the C-terminal section; belongs to the peptidase M41 family.</text>
</comment>
<comment type="similarity">
    <text evidence="13 14">In the central section; belongs to the AAA ATPase family.</text>
</comment>
<proteinExistence type="inferred from homology"/>
<dbReference type="GO" id="GO:0004176">
    <property type="term" value="F:ATP-dependent peptidase activity"/>
    <property type="evidence" value="ECO:0007669"/>
    <property type="project" value="InterPro"/>
</dbReference>
<evidence type="ECO:0000256" key="4">
    <source>
        <dbReference type="ARBA" id="ARBA00022692"/>
    </source>
</evidence>
<reference evidence="18" key="2">
    <citation type="submission" date="2021-03" db="EMBL/GenBank/DDBJ databases">
        <title>Human Oral Microbial Genomes.</title>
        <authorList>
            <person name="Johnston C.D."/>
            <person name="Chen T."/>
            <person name="Dewhirst F.E."/>
        </authorList>
    </citation>
    <scope>NUCLEOTIDE SEQUENCE</scope>
    <source>
        <strain evidence="18">F0714</strain>
    </source>
</reference>
<feature type="binding site" evidence="14">
    <location>
        <position position="424"/>
    </location>
    <ligand>
        <name>Zn(2+)</name>
        <dbReference type="ChEBI" id="CHEBI:29105"/>
        <note>catalytic</note>
    </ligand>
</feature>
<evidence type="ECO:0000256" key="9">
    <source>
        <dbReference type="ARBA" id="ARBA00022840"/>
    </source>
</evidence>
<dbReference type="InterPro" id="IPR003960">
    <property type="entry name" value="ATPase_AAA_CS"/>
</dbReference>
<dbReference type="InterPro" id="IPR027417">
    <property type="entry name" value="P-loop_NTPase"/>
</dbReference>
<evidence type="ECO:0000259" key="17">
    <source>
        <dbReference type="SMART" id="SM00382"/>
    </source>
</evidence>
<dbReference type="FunFam" id="3.40.50.300:FF:000001">
    <property type="entry name" value="ATP-dependent zinc metalloprotease FtsH"/>
    <property type="match status" value="1"/>
</dbReference>
<dbReference type="FunFam" id="1.20.58.760:FF:000001">
    <property type="entry name" value="ATP-dependent zinc metalloprotease FtsH"/>
    <property type="match status" value="1"/>
</dbReference>
<evidence type="ECO:0000313" key="18">
    <source>
        <dbReference type="EMBL" id="QUC10790.1"/>
    </source>
</evidence>
<evidence type="ECO:0000313" key="20">
    <source>
        <dbReference type="Proteomes" id="UP000273044"/>
    </source>
</evidence>
<keyword evidence="4 14" id="KW-0812">Transmembrane</keyword>
<dbReference type="Pfam" id="PF01434">
    <property type="entry name" value="Peptidase_M41"/>
    <property type="match status" value="1"/>
</dbReference>
<dbReference type="InterPro" id="IPR003959">
    <property type="entry name" value="ATPase_AAA_core"/>
</dbReference>
<protein>
    <recommendedName>
        <fullName evidence="14">ATP-dependent zinc metalloprotease FtsH</fullName>
        <ecNumber evidence="14">3.4.24.-</ecNumber>
    </recommendedName>
</protein>
<comment type="subcellular location">
    <subcellularLocation>
        <location evidence="14">Cell membrane</location>
        <topology evidence="14">Multi-pass membrane protein</topology>
        <orientation evidence="14">Cytoplasmic side</orientation>
    </subcellularLocation>
    <subcellularLocation>
        <location evidence="1">Membrane</location>
    </subcellularLocation>
</comment>
<dbReference type="Proteomes" id="UP000273044">
    <property type="component" value="Chromosome"/>
</dbReference>
<keyword evidence="20" id="KW-1185">Reference proteome</keyword>
<dbReference type="GO" id="GO:0030163">
    <property type="term" value="P:protein catabolic process"/>
    <property type="evidence" value="ECO:0007669"/>
    <property type="project" value="UniProtKB-UniRule"/>
</dbReference>